<dbReference type="InterPro" id="IPR023828">
    <property type="entry name" value="Peptidase_S8_Ser-AS"/>
</dbReference>
<dbReference type="InterPro" id="IPR050131">
    <property type="entry name" value="Peptidase_S8_subtilisin-like"/>
</dbReference>
<dbReference type="GO" id="GO:0005576">
    <property type="term" value="C:extracellular region"/>
    <property type="evidence" value="ECO:0007669"/>
    <property type="project" value="UniProtKB-SubCell"/>
</dbReference>
<feature type="domain" description="Peptidase C-terminal archaeal/bacterial" evidence="14">
    <location>
        <begin position="635"/>
        <end position="700"/>
    </location>
</feature>
<dbReference type="Gene3D" id="3.40.50.200">
    <property type="entry name" value="Peptidase S8/S53 domain"/>
    <property type="match status" value="1"/>
</dbReference>
<proteinExistence type="inferred from homology"/>
<dbReference type="SUPFAM" id="SSF52743">
    <property type="entry name" value="Subtilisin-like"/>
    <property type="match status" value="1"/>
</dbReference>
<sequence length="716" mass="73647">MTINKNFKRAALSVAVSALFTATAVTAAPAQSIGQDAALAATAQKLSSQSTLGTQFIIKYKDAGSQMMGLSAADLAPAKMQQRAESFVQGFKSSKASARAQYVRPMALSNHHVMRADKKLSAKEAQAFMNEVMASGNVEYIEIDQMLKPFATPNDPRYNDQWHYYEAAAGINAPAAWDKATGQGVVVAVLDTGYRPHLDLDANILPGYDMISNTFVANDGGARDNDARDPGDAVTRGECGTDSSGQPVPRADQDSSWHGTHVAGTVAAVTNNGEGVAGVAYDAKVVPVRVLGKCGGLTSDIADGIIWASGGSVSGVPANANPADVINMSLGGGGACSATTQNAINQARNNGTVIVIAAGNDNDNSANYNPGNCNGVVNVASVGRDGSRAYYSNYGANIDVAAPGGAQSFADDPEGILSTHNSGSGAPSNDSYHYSQGTSMAAPHVAGVAALIKQAKPSATPDEVETILKNTTRSFAGSCSNCGTGVVDAAAAVNEALGDVVTPPTGNTLEDGVAKTGLSGAAGSDQFFTFDVPAGKTNVTFTMSGGTGDADLYVKLGSQPTSSSYDCRPYEGGNAEVCSFDAPQAGTYHVMINGYKAYSGVSLVATTSGSSTGGPQAGGGTIEDISASSGQWVHYTIEVPEGMSDFTVKTFGGSGDADLFVKFGSQPTTNSYDCRPYENGNTETCVITNPQAGTWHLSVNAYRTFSGLTLDAQYKP</sequence>
<dbReference type="InterPro" id="IPR022398">
    <property type="entry name" value="Peptidase_S8_His-AS"/>
</dbReference>
<evidence type="ECO:0000256" key="7">
    <source>
        <dbReference type="ARBA" id="ARBA00022825"/>
    </source>
</evidence>
<dbReference type="GO" id="GO:0006508">
    <property type="term" value="P:proteolysis"/>
    <property type="evidence" value="ECO:0007669"/>
    <property type="project" value="UniProtKB-KW"/>
</dbReference>
<comment type="similarity">
    <text evidence="2 10">Belongs to the peptidase S8 family.</text>
</comment>
<dbReference type="InterPro" id="IPR007280">
    <property type="entry name" value="Peptidase_C_arc/bac"/>
</dbReference>
<dbReference type="CDD" id="cd07496">
    <property type="entry name" value="Peptidases_S8_13"/>
    <property type="match status" value="1"/>
</dbReference>
<dbReference type="Proteomes" id="UP000646877">
    <property type="component" value="Unassembled WGS sequence"/>
</dbReference>
<keyword evidence="5 12" id="KW-0732">Signal</keyword>
<dbReference type="AlphaFoldDB" id="A0A8I2KL37"/>
<evidence type="ECO:0000256" key="12">
    <source>
        <dbReference type="SAM" id="SignalP"/>
    </source>
</evidence>
<dbReference type="FunFam" id="3.40.50.200:FF:000022">
    <property type="entry name" value="Extracellular protease"/>
    <property type="match status" value="1"/>
</dbReference>
<dbReference type="PROSITE" id="PS51892">
    <property type="entry name" value="SUBTILASE"/>
    <property type="match status" value="1"/>
</dbReference>
<evidence type="ECO:0000256" key="4">
    <source>
        <dbReference type="ARBA" id="ARBA00022670"/>
    </source>
</evidence>
<keyword evidence="7 10" id="KW-0720">Serine protease</keyword>
<evidence type="ECO:0000256" key="10">
    <source>
        <dbReference type="PROSITE-ProRule" id="PRU01240"/>
    </source>
</evidence>
<dbReference type="Proteomes" id="UP001304419">
    <property type="component" value="Chromosome 1"/>
</dbReference>
<feature type="active site" description="Charge relay system" evidence="9 10">
    <location>
        <position position="258"/>
    </location>
</feature>
<reference evidence="15" key="1">
    <citation type="submission" date="2019-10" db="EMBL/GenBank/DDBJ databases">
        <authorList>
            <person name="Paulsen S."/>
        </authorList>
    </citation>
    <scope>NUCLEOTIDE SEQUENCE</scope>
    <source>
        <strain evidence="15">LMG 19692</strain>
    </source>
</reference>
<evidence type="ECO:0000256" key="11">
    <source>
        <dbReference type="SAM" id="MobiDB-lite"/>
    </source>
</evidence>
<evidence type="ECO:0000259" key="13">
    <source>
        <dbReference type="Pfam" id="PF00082"/>
    </source>
</evidence>
<evidence type="ECO:0000256" key="8">
    <source>
        <dbReference type="ARBA" id="ARBA00023145"/>
    </source>
</evidence>
<gene>
    <name evidence="15" type="ORF">F9Y85_10410</name>
    <name evidence="16" type="ORF">R5H13_16800</name>
</gene>
<dbReference type="EC" id="3.4.-.-" evidence="16"/>
<dbReference type="PANTHER" id="PTHR43806">
    <property type="entry name" value="PEPTIDASE S8"/>
    <property type="match status" value="1"/>
</dbReference>
<evidence type="ECO:0000313" key="15">
    <source>
        <dbReference type="EMBL" id="NLR21725.1"/>
    </source>
</evidence>
<organism evidence="15 17">
    <name type="scientific">Pseudoalteromonas maricaloris</name>
    <dbReference type="NCBI Taxonomy" id="184924"/>
    <lineage>
        <taxon>Bacteria</taxon>
        <taxon>Pseudomonadati</taxon>
        <taxon>Pseudomonadota</taxon>
        <taxon>Gammaproteobacteria</taxon>
        <taxon>Alteromonadales</taxon>
        <taxon>Pseudoalteromonadaceae</taxon>
        <taxon>Pseudoalteromonas</taxon>
    </lineage>
</organism>
<evidence type="ECO:0000256" key="2">
    <source>
        <dbReference type="ARBA" id="ARBA00011073"/>
    </source>
</evidence>
<feature type="active site" description="Charge relay system" evidence="9 10">
    <location>
        <position position="439"/>
    </location>
</feature>
<keyword evidence="8" id="KW-0865">Zymogen</keyword>
<dbReference type="Pfam" id="PF00082">
    <property type="entry name" value="Peptidase_S8"/>
    <property type="match status" value="1"/>
</dbReference>
<dbReference type="FunFam" id="2.60.120.380:FF:000013">
    <property type="entry name" value="Alkaline serine protease"/>
    <property type="match status" value="1"/>
</dbReference>
<evidence type="ECO:0000256" key="5">
    <source>
        <dbReference type="ARBA" id="ARBA00022729"/>
    </source>
</evidence>
<dbReference type="PROSITE" id="PS00137">
    <property type="entry name" value="SUBTILASE_HIS"/>
    <property type="match status" value="1"/>
</dbReference>
<dbReference type="RefSeq" id="WP_039492850.1">
    <property type="nucleotide sequence ID" value="NZ_CBCSDF010000010.1"/>
</dbReference>
<dbReference type="InterPro" id="IPR034176">
    <property type="entry name" value="Peptidases_S8_13"/>
</dbReference>
<dbReference type="EMBL" id="WEIA01000005">
    <property type="protein sequence ID" value="NLR21725.1"/>
    <property type="molecule type" value="Genomic_DNA"/>
</dbReference>
<feature type="chain" id="PRO_5044460657" evidence="12">
    <location>
        <begin position="28"/>
        <end position="716"/>
    </location>
</feature>
<feature type="signal peptide" evidence="12">
    <location>
        <begin position="1"/>
        <end position="27"/>
    </location>
</feature>
<accession>A0A8I2KL37</accession>
<dbReference type="Pfam" id="PF04151">
    <property type="entry name" value="PPC"/>
    <property type="match status" value="2"/>
</dbReference>
<comment type="subcellular location">
    <subcellularLocation>
        <location evidence="1">Secreted</location>
    </subcellularLocation>
</comment>
<feature type="region of interest" description="Disordered" evidence="11">
    <location>
        <begin position="219"/>
        <end position="257"/>
    </location>
</feature>
<keyword evidence="6 10" id="KW-0378">Hydrolase</keyword>
<name>A0A8I2KL37_9GAMM</name>
<dbReference type="PROSITE" id="PS00138">
    <property type="entry name" value="SUBTILASE_SER"/>
    <property type="match status" value="1"/>
</dbReference>
<dbReference type="InterPro" id="IPR000209">
    <property type="entry name" value="Peptidase_S8/S53_dom"/>
</dbReference>
<dbReference type="PRINTS" id="PR00723">
    <property type="entry name" value="SUBTILISIN"/>
</dbReference>
<protein>
    <submittedName>
        <fullName evidence="16">S8 family peptidase</fullName>
        <ecNumber evidence="16">3.4.-.-</ecNumber>
    </submittedName>
    <submittedName>
        <fullName evidence="15">S8 family serine peptidase</fullName>
    </submittedName>
</protein>
<evidence type="ECO:0000313" key="17">
    <source>
        <dbReference type="Proteomes" id="UP000646877"/>
    </source>
</evidence>
<evidence type="ECO:0000256" key="1">
    <source>
        <dbReference type="ARBA" id="ARBA00004613"/>
    </source>
</evidence>
<keyword evidence="3" id="KW-0964">Secreted</keyword>
<dbReference type="PANTHER" id="PTHR43806:SF11">
    <property type="entry name" value="CEREVISIN-RELATED"/>
    <property type="match status" value="1"/>
</dbReference>
<evidence type="ECO:0000313" key="16">
    <source>
        <dbReference type="EMBL" id="WOX28266.1"/>
    </source>
</evidence>
<dbReference type="Gene3D" id="2.60.120.380">
    <property type="match status" value="2"/>
</dbReference>
<evidence type="ECO:0000256" key="9">
    <source>
        <dbReference type="PIRSR" id="PIRSR615500-1"/>
    </source>
</evidence>
<feature type="domain" description="Peptidase C-terminal archaeal/bacterial" evidence="14">
    <location>
        <begin position="527"/>
        <end position="593"/>
    </location>
</feature>
<keyword evidence="4 10" id="KW-0645">Protease</keyword>
<evidence type="ECO:0000256" key="6">
    <source>
        <dbReference type="ARBA" id="ARBA00022801"/>
    </source>
</evidence>
<dbReference type="EMBL" id="CP137578">
    <property type="protein sequence ID" value="WOX28266.1"/>
    <property type="molecule type" value="Genomic_DNA"/>
</dbReference>
<reference evidence="16 18" key="2">
    <citation type="submission" date="2023-10" db="EMBL/GenBank/DDBJ databases">
        <title>To unveil natural product biosynthetic capacity in Pseudoalteromonas.</title>
        <authorList>
            <person name="Wang J."/>
        </authorList>
    </citation>
    <scope>NUCLEOTIDE SEQUENCE [LARGE SCALE GENOMIC DNA]</scope>
    <source>
        <strain evidence="16 18">DSM 15914</strain>
    </source>
</reference>
<feature type="active site" description="Charge relay system" evidence="9 10">
    <location>
        <position position="191"/>
    </location>
</feature>
<dbReference type="InterPro" id="IPR036852">
    <property type="entry name" value="Peptidase_S8/S53_dom_sf"/>
</dbReference>
<feature type="compositionally biased region" description="Basic and acidic residues" evidence="11">
    <location>
        <begin position="221"/>
        <end position="231"/>
    </location>
</feature>
<dbReference type="InterPro" id="IPR015500">
    <property type="entry name" value="Peptidase_S8_subtilisin-rel"/>
</dbReference>
<dbReference type="GO" id="GO:0004252">
    <property type="term" value="F:serine-type endopeptidase activity"/>
    <property type="evidence" value="ECO:0007669"/>
    <property type="project" value="UniProtKB-UniRule"/>
</dbReference>
<evidence type="ECO:0000256" key="3">
    <source>
        <dbReference type="ARBA" id="ARBA00022525"/>
    </source>
</evidence>
<evidence type="ECO:0000259" key="14">
    <source>
        <dbReference type="Pfam" id="PF04151"/>
    </source>
</evidence>
<keyword evidence="18" id="KW-1185">Reference proteome</keyword>
<evidence type="ECO:0000313" key="18">
    <source>
        <dbReference type="Proteomes" id="UP001304419"/>
    </source>
</evidence>
<feature type="domain" description="Peptidase S8/S53" evidence="13">
    <location>
        <begin position="182"/>
        <end position="485"/>
    </location>
</feature>